<dbReference type="GO" id="GO:0046872">
    <property type="term" value="F:metal ion binding"/>
    <property type="evidence" value="ECO:0007669"/>
    <property type="project" value="UniProtKB-KW"/>
</dbReference>
<dbReference type="GO" id="GO:0005829">
    <property type="term" value="C:cytosol"/>
    <property type="evidence" value="ECO:0007669"/>
    <property type="project" value="TreeGrafter"/>
</dbReference>
<evidence type="ECO:0000259" key="7">
    <source>
        <dbReference type="Pfam" id="PF20628"/>
    </source>
</evidence>
<dbReference type="PANTHER" id="PTHR30521:SF0">
    <property type="entry name" value="DYP-TYPE PEROXIDASE FAMILY PROTEIN"/>
    <property type="match status" value="1"/>
</dbReference>
<organism evidence="8 9">
    <name type="scientific">Corynebacterium mendelii</name>
    <dbReference type="NCBI Taxonomy" id="2765362"/>
    <lineage>
        <taxon>Bacteria</taxon>
        <taxon>Bacillati</taxon>
        <taxon>Actinomycetota</taxon>
        <taxon>Actinomycetes</taxon>
        <taxon>Mycobacteriales</taxon>
        <taxon>Corynebacteriaceae</taxon>
        <taxon>Corynebacterium</taxon>
    </lineage>
</organism>
<evidence type="ECO:0000256" key="5">
    <source>
        <dbReference type="ARBA" id="ARBA00023004"/>
    </source>
</evidence>
<dbReference type="AlphaFoldDB" id="A0A939IV83"/>
<evidence type="ECO:0000256" key="3">
    <source>
        <dbReference type="ARBA" id="ARBA00022723"/>
    </source>
</evidence>
<evidence type="ECO:0000313" key="8">
    <source>
        <dbReference type="EMBL" id="MBN9643971.1"/>
    </source>
</evidence>
<keyword evidence="3" id="KW-0479">Metal-binding</keyword>
<evidence type="ECO:0000256" key="1">
    <source>
        <dbReference type="ARBA" id="ARBA00001970"/>
    </source>
</evidence>
<comment type="caution">
    <text evidence="8">The sequence shown here is derived from an EMBL/GenBank/DDBJ whole genome shotgun (WGS) entry which is preliminary data.</text>
</comment>
<dbReference type="GO" id="GO:0020037">
    <property type="term" value="F:heme binding"/>
    <property type="evidence" value="ECO:0007669"/>
    <property type="project" value="InterPro"/>
</dbReference>
<keyword evidence="9" id="KW-1185">Reference proteome</keyword>
<keyword evidence="2 8" id="KW-0575">Peroxidase</keyword>
<dbReference type="NCBIfam" id="TIGR01413">
    <property type="entry name" value="Dyp_perox_fam"/>
    <property type="match status" value="1"/>
</dbReference>
<dbReference type="GO" id="GO:0004601">
    <property type="term" value="F:peroxidase activity"/>
    <property type="evidence" value="ECO:0007669"/>
    <property type="project" value="UniProtKB-KW"/>
</dbReference>
<dbReference type="PANTHER" id="PTHR30521">
    <property type="entry name" value="DEFERROCHELATASE/PEROXIDASE"/>
    <property type="match status" value="1"/>
</dbReference>
<dbReference type="InterPro" id="IPR011008">
    <property type="entry name" value="Dimeric_a/b-barrel"/>
</dbReference>
<dbReference type="InterPro" id="IPR006314">
    <property type="entry name" value="Dyp_peroxidase"/>
</dbReference>
<comment type="similarity">
    <text evidence="6">Belongs to the DyP-type peroxidase family.</text>
</comment>
<proteinExistence type="inferred from homology"/>
<evidence type="ECO:0000256" key="6">
    <source>
        <dbReference type="ARBA" id="ARBA00025737"/>
    </source>
</evidence>
<dbReference type="PROSITE" id="PS51404">
    <property type="entry name" value="DYP_PEROXIDASE"/>
    <property type="match status" value="1"/>
</dbReference>
<comment type="cofactor">
    <cofactor evidence="1">
        <name>heme b</name>
        <dbReference type="ChEBI" id="CHEBI:60344"/>
    </cofactor>
</comment>
<dbReference type="RefSeq" id="WP_207118780.1">
    <property type="nucleotide sequence ID" value="NZ_JAFLEQ010000008.1"/>
</dbReference>
<dbReference type="Pfam" id="PF20628">
    <property type="entry name" value="Dyp_perox_C"/>
    <property type="match status" value="1"/>
</dbReference>
<keyword evidence="4" id="KW-0560">Oxidoreductase</keyword>
<sequence>MAYQTAITSQGTADHVYFEFDLADGADKDQVGAKLALVADTPFVMGVGIVIGIRPSLWEEIAPDPQFVPVGVHDFAEPLRGAGDYAMPATQHDVWVWIAGPDRSRVYDASESMLRTFEGLLVTATETAGWVYESNRDLTGFEDGTENPGALAAPSLVAVPDGQPGAGSSVLLYQLWEHKREWEKLHTQAQERVIGRTKTDSVELEGAEARESSHAQRTVVEVDGEEQHIYRHNTAYGGHRSRGTVFVGFSFDQWRTEEMLRRMAGADGGPRDALTYFADAVTGGWYTCPSVEAFLAMAPDDED</sequence>
<name>A0A939IV83_9CORY</name>
<evidence type="ECO:0000256" key="2">
    <source>
        <dbReference type="ARBA" id="ARBA00022559"/>
    </source>
</evidence>
<reference evidence="8" key="1">
    <citation type="submission" date="2021-03" db="EMBL/GenBank/DDBJ databases">
        <authorList>
            <person name="Sun Q."/>
        </authorList>
    </citation>
    <scope>NUCLEOTIDE SEQUENCE</scope>
    <source>
        <strain evidence="8">CCM 8862</strain>
    </source>
</reference>
<keyword evidence="5" id="KW-0408">Iron</keyword>
<accession>A0A939IV83</accession>
<dbReference type="SUPFAM" id="SSF54909">
    <property type="entry name" value="Dimeric alpha+beta barrel"/>
    <property type="match status" value="1"/>
</dbReference>
<evidence type="ECO:0000256" key="4">
    <source>
        <dbReference type="ARBA" id="ARBA00023002"/>
    </source>
</evidence>
<evidence type="ECO:0000313" key="9">
    <source>
        <dbReference type="Proteomes" id="UP000664332"/>
    </source>
</evidence>
<feature type="domain" description="Dyp-type peroxidase C-terminal" evidence="7">
    <location>
        <begin position="135"/>
        <end position="292"/>
    </location>
</feature>
<dbReference type="Proteomes" id="UP000664332">
    <property type="component" value="Unassembled WGS sequence"/>
</dbReference>
<dbReference type="EMBL" id="JAFLEQ010000008">
    <property type="protein sequence ID" value="MBN9643971.1"/>
    <property type="molecule type" value="Genomic_DNA"/>
</dbReference>
<protein>
    <submittedName>
        <fullName evidence="8">Dyp-type peroxidase</fullName>
    </submittedName>
</protein>
<gene>
    <name evidence="8" type="ORF">JZY06_04970</name>
</gene>
<dbReference type="InterPro" id="IPR048328">
    <property type="entry name" value="Dyp_perox_C"/>
</dbReference>